<evidence type="ECO:0000313" key="4">
    <source>
        <dbReference type="Proteomes" id="UP000218810"/>
    </source>
</evidence>
<dbReference type="EMBL" id="NTGA01000004">
    <property type="protein sequence ID" value="PAY24554.1"/>
    <property type="molecule type" value="Genomic_DNA"/>
</dbReference>
<accession>A0A2A2WU99</accession>
<name>A0A2A2WU99_9ACTN</name>
<evidence type="ECO:0000259" key="2">
    <source>
        <dbReference type="SMART" id="SM00327"/>
    </source>
</evidence>
<proteinExistence type="predicted"/>
<protein>
    <recommendedName>
        <fullName evidence="2">VWFA domain-containing protein</fullName>
    </recommendedName>
</protein>
<gene>
    <name evidence="3" type="ORF">CEY15_01755</name>
</gene>
<dbReference type="RefSeq" id="WP_095717025.1">
    <property type="nucleotide sequence ID" value="NZ_NTGA01000004.1"/>
</dbReference>
<evidence type="ECO:0000256" key="1">
    <source>
        <dbReference type="SAM" id="MobiDB-lite"/>
    </source>
</evidence>
<dbReference type="Pfam" id="PF05762">
    <property type="entry name" value="VWA_CoxE"/>
    <property type="match status" value="1"/>
</dbReference>
<evidence type="ECO:0000313" key="3">
    <source>
        <dbReference type="EMBL" id="PAY24554.1"/>
    </source>
</evidence>
<keyword evidence="4" id="KW-1185">Reference proteome</keyword>
<dbReference type="AlphaFoldDB" id="A0A2A2WU99"/>
<dbReference type="PANTHER" id="PTHR39338:SF5">
    <property type="entry name" value="BLR6139 PROTEIN"/>
    <property type="match status" value="1"/>
</dbReference>
<feature type="compositionally biased region" description="Basic and acidic residues" evidence="1">
    <location>
        <begin position="273"/>
        <end position="294"/>
    </location>
</feature>
<reference evidence="4" key="1">
    <citation type="submission" date="2017-09" db="EMBL/GenBank/DDBJ databases">
        <authorList>
            <person name="Zhang Y."/>
            <person name="Huang X."/>
            <person name="Liu J."/>
            <person name="Lu L."/>
            <person name="Peng K."/>
        </authorList>
    </citation>
    <scope>NUCLEOTIDE SEQUENCE [LARGE SCALE GENOMIC DNA]</scope>
    <source>
        <strain evidence="4">S-XJ-1</strain>
    </source>
</reference>
<organism evidence="3 4">
    <name type="scientific">Dietzia natronolimnaea</name>
    <dbReference type="NCBI Taxonomy" id="161920"/>
    <lineage>
        <taxon>Bacteria</taxon>
        <taxon>Bacillati</taxon>
        <taxon>Actinomycetota</taxon>
        <taxon>Actinomycetes</taxon>
        <taxon>Mycobacteriales</taxon>
        <taxon>Dietziaceae</taxon>
        <taxon>Dietzia</taxon>
    </lineage>
</organism>
<dbReference type="InterPro" id="IPR002035">
    <property type="entry name" value="VWF_A"/>
</dbReference>
<sequence>MTAGTGPCVSPPEVLDIVSVAFGRLLRERGVAVSPAEVVEVRTVLALLGASRPEVLRPALRAVTVKYQRENRVFDAVFDRFFLGVPAARTEVTAGARGEDPQAGALPDELELDSEGASPFTPSDLDPAEIGDLVEGDDTARRDEDIHYDDSDFSTATGEEEFAVEQGAQQWRSSVTYEIEVDRASSERVGEMGSSALSVSGGESLDWGDALDVLRTLDDYDARQVYAGSGGDGGPPPGDQVGMFVDAVVEFLRSLPDDVTDGGPGGGGDDDEDRGRAEGTDDGDLERASHEVMRRIRGAPRRRSRPFARGLLDSRSTLRRAWATDGEAFTLMNRTRVPGPLKLLILVDVSLSVRPVTGFVLRLAQSLHQKVNRCSVVAFVDRPVDVTDHLLSSSGAEALATVLAAPGLDLEASSDYGRVFAELLDRHGDLIDARTSVLVVGDGRSNGLDPREDLVGRISRRAHRMAWITPEARRYWNRPSCGLSGYARYLDGVVTARDPAELSERAGLLGSSLA</sequence>
<dbReference type="SUPFAM" id="SSF53300">
    <property type="entry name" value="vWA-like"/>
    <property type="match status" value="1"/>
</dbReference>
<dbReference type="Proteomes" id="UP000218810">
    <property type="component" value="Unassembled WGS sequence"/>
</dbReference>
<dbReference type="SMART" id="SM00327">
    <property type="entry name" value="VWA"/>
    <property type="match status" value="1"/>
</dbReference>
<dbReference type="PANTHER" id="PTHR39338">
    <property type="entry name" value="BLL5662 PROTEIN-RELATED"/>
    <property type="match status" value="1"/>
</dbReference>
<feature type="domain" description="VWFA" evidence="2">
    <location>
        <begin position="340"/>
        <end position="514"/>
    </location>
</feature>
<dbReference type="InterPro" id="IPR008912">
    <property type="entry name" value="Uncharacterised_CoxE"/>
</dbReference>
<dbReference type="OrthoDB" id="5174525at2"/>
<feature type="region of interest" description="Disordered" evidence="1">
    <location>
        <begin position="255"/>
        <end position="301"/>
    </location>
</feature>
<comment type="caution">
    <text evidence="3">The sequence shown here is derived from an EMBL/GenBank/DDBJ whole genome shotgun (WGS) entry which is preliminary data.</text>
</comment>
<dbReference type="InterPro" id="IPR036465">
    <property type="entry name" value="vWFA_dom_sf"/>
</dbReference>